<feature type="transmembrane region" description="Helical" evidence="6">
    <location>
        <begin position="165"/>
        <end position="186"/>
    </location>
</feature>
<dbReference type="RefSeq" id="WP_200818422.1">
    <property type="nucleotide sequence ID" value="NZ_FNVE01000003.1"/>
</dbReference>
<evidence type="ECO:0000256" key="3">
    <source>
        <dbReference type="ARBA" id="ARBA00022692"/>
    </source>
</evidence>
<sequence length="490" mass="52299">MSMRPTTAAEGAAQGQLAGYGSKAYRNYVLFALTFIYILNFVDRALLAVVGPDLVPDLGITDTQFGLLTGFGFALLYTAVGIPLARFADVANRVWIMTVCVALWSLMTALCGLATEVTIGSVTIGAFWILLMCRVGVGIGEAGCTPPANSLIADYFIPRERSQALGFYAMGVTLGTMVANLVGGWVTDVFDWRTAFFVVGLPGLLVALVFKLTVKEPPRGYTDPPVAVKKERASLGEAIHELMGKPAFWLMTAGATIAAFCGYGISSFQSIFLVRTYEITAGQAAIWINTPVALSAAIGTFATGWLATRIYKKHPGAIAWVPAAGLLLSVPFYIFAFTTDNLFYAAIGLIIGGFVKYGYLAAQYTIGQGVVSMRVRAMATAVMLLLVNLIGYGFGPLFIGAISDIFFKSGIADLGVAAGELARNQCHPAVVGQLNQNLQDVCGQVYAQSLQTSMVIMACLYAASALCFLLTWTRLGKDMVDREVKNPVTA</sequence>
<feature type="transmembrane region" description="Helical" evidence="6">
    <location>
        <begin position="342"/>
        <end position="360"/>
    </location>
</feature>
<feature type="transmembrane region" description="Helical" evidence="6">
    <location>
        <begin position="318"/>
        <end position="336"/>
    </location>
</feature>
<reference evidence="8 9" key="1">
    <citation type="submission" date="2016-10" db="EMBL/GenBank/DDBJ databases">
        <authorList>
            <person name="Varghese N."/>
            <person name="Submissions S."/>
        </authorList>
    </citation>
    <scope>NUCLEOTIDE SEQUENCE [LARGE SCALE GENOMIC DNA]</scope>
    <source>
        <strain evidence="8 9">CECT 8317</strain>
    </source>
</reference>
<name>A0AAQ1JPN5_9GAMM</name>
<dbReference type="CDD" id="cd17328">
    <property type="entry name" value="MFS_spinster_like"/>
    <property type="match status" value="1"/>
</dbReference>
<dbReference type="PANTHER" id="PTHR23505">
    <property type="entry name" value="SPINSTER"/>
    <property type="match status" value="1"/>
</dbReference>
<dbReference type="InterPro" id="IPR036259">
    <property type="entry name" value="MFS_trans_sf"/>
</dbReference>
<evidence type="ECO:0000259" key="7">
    <source>
        <dbReference type="PROSITE" id="PS50850"/>
    </source>
</evidence>
<dbReference type="AlphaFoldDB" id="A0AAQ1JPN5"/>
<evidence type="ECO:0000256" key="4">
    <source>
        <dbReference type="ARBA" id="ARBA00022989"/>
    </source>
</evidence>
<gene>
    <name evidence="8" type="ORF">SAMN05216586_103113</name>
</gene>
<keyword evidence="4 6" id="KW-1133">Transmembrane helix</keyword>
<feature type="transmembrane region" description="Helical" evidence="6">
    <location>
        <begin position="454"/>
        <end position="472"/>
    </location>
</feature>
<feature type="domain" description="Major facilitator superfamily (MFS) profile" evidence="7">
    <location>
        <begin position="29"/>
        <end position="476"/>
    </location>
</feature>
<comment type="subcellular location">
    <subcellularLocation>
        <location evidence="1">Membrane</location>
        <topology evidence="1">Multi-pass membrane protein</topology>
    </subcellularLocation>
</comment>
<feature type="transmembrane region" description="Helical" evidence="6">
    <location>
        <begin position="121"/>
        <end position="144"/>
    </location>
</feature>
<keyword evidence="3 6" id="KW-0812">Transmembrane</keyword>
<dbReference type="Pfam" id="PF07690">
    <property type="entry name" value="MFS_1"/>
    <property type="match status" value="1"/>
</dbReference>
<feature type="transmembrane region" description="Helical" evidence="6">
    <location>
        <begin position="94"/>
        <end position="115"/>
    </location>
</feature>
<proteinExistence type="predicted"/>
<dbReference type="InterPro" id="IPR011701">
    <property type="entry name" value="MFS"/>
</dbReference>
<keyword evidence="9" id="KW-1185">Reference proteome</keyword>
<organism evidence="8 9">
    <name type="scientific">Halopseudomonas aestusnigri</name>
    <dbReference type="NCBI Taxonomy" id="857252"/>
    <lineage>
        <taxon>Bacteria</taxon>
        <taxon>Pseudomonadati</taxon>
        <taxon>Pseudomonadota</taxon>
        <taxon>Gammaproteobacteria</taxon>
        <taxon>Pseudomonadales</taxon>
        <taxon>Pseudomonadaceae</taxon>
        <taxon>Halopseudomonas</taxon>
    </lineage>
</organism>
<keyword evidence="5 6" id="KW-0472">Membrane</keyword>
<feature type="transmembrane region" description="Helical" evidence="6">
    <location>
        <begin position="63"/>
        <end position="82"/>
    </location>
</feature>
<evidence type="ECO:0000256" key="5">
    <source>
        <dbReference type="ARBA" id="ARBA00023136"/>
    </source>
</evidence>
<keyword evidence="2" id="KW-0813">Transport</keyword>
<feature type="transmembrane region" description="Helical" evidence="6">
    <location>
        <begin position="381"/>
        <end position="402"/>
    </location>
</feature>
<dbReference type="InterPro" id="IPR020846">
    <property type="entry name" value="MFS_dom"/>
</dbReference>
<feature type="transmembrane region" description="Helical" evidence="6">
    <location>
        <begin position="192"/>
        <end position="210"/>
    </location>
</feature>
<evidence type="ECO:0000256" key="1">
    <source>
        <dbReference type="ARBA" id="ARBA00004141"/>
    </source>
</evidence>
<dbReference type="Proteomes" id="UP000243518">
    <property type="component" value="Unassembled WGS sequence"/>
</dbReference>
<accession>A0AAQ1JPN5</accession>
<feature type="transmembrane region" description="Helical" evidence="6">
    <location>
        <begin position="285"/>
        <end position="306"/>
    </location>
</feature>
<feature type="transmembrane region" description="Helical" evidence="6">
    <location>
        <begin position="28"/>
        <end position="51"/>
    </location>
</feature>
<dbReference type="PROSITE" id="PS50850">
    <property type="entry name" value="MFS"/>
    <property type="match status" value="1"/>
</dbReference>
<dbReference type="GO" id="GO:0022857">
    <property type="term" value="F:transmembrane transporter activity"/>
    <property type="evidence" value="ECO:0007669"/>
    <property type="project" value="InterPro"/>
</dbReference>
<dbReference type="PANTHER" id="PTHR23505:SF79">
    <property type="entry name" value="PROTEIN SPINSTER"/>
    <property type="match status" value="1"/>
</dbReference>
<feature type="transmembrane region" description="Helical" evidence="6">
    <location>
        <begin position="247"/>
        <end position="265"/>
    </location>
</feature>
<evidence type="ECO:0000313" key="9">
    <source>
        <dbReference type="Proteomes" id="UP000243518"/>
    </source>
</evidence>
<dbReference type="GO" id="GO:0016020">
    <property type="term" value="C:membrane"/>
    <property type="evidence" value="ECO:0007669"/>
    <property type="project" value="UniProtKB-SubCell"/>
</dbReference>
<evidence type="ECO:0000256" key="2">
    <source>
        <dbReference type="ARBA" id="ARBA00022448"/>
    </source>
</evidence>
<dbReference type="SUPFAM" id="SSF103473">
    <property type="entry name" value="MFS general substrate transporter"/>
    <property type="match status" value="1"/>
</dbReference>
<dbReference type="EMBL" id="FNVE01000003">
    <property type="protein sequence ID" value="SEG06822.1"/>
    <property type="molecule type" value="Genomic_DNA"/>
</dbReference>
<dbReference type="InterPro" id="IPR044770">
    <property type="entry name" value="MFS_spinster-like"/>
</dbReference>
<dbReference type="Gene3D" id="1.20.1250.20">
    <property type="entry name" value="MFS general substrate transporter like domains"/>
    <property type="match status" value="2"/>
</dbReference>
<protein>
    <submittedName>
        <fullName evidence="8">Sugar phosphate permease</fullName>
    </submittedName>
</protein>
<evidence type="ECO:0000313" key="8">
    <source>
        <dbReference type="EMBL" id="SEG06822.1"/>
    </source>
</evidence>
<evidence type="ECO:0000256" key="6">
    <source>
        <dbReference type="SAM" id="Phobius"/>
    </source>
</evidence>
<comment type="caution">
    <text evidence="8">The sequence shown here is derived from an EMBL/GenBank/DDBJ whole genome shotgun (WGS) entry which is preliminary data.</text>
</comment>